<dbReference type="EMBL" id="BMAV01011070">
    <property type="protein sequence ID" value="GFY56631.1"/>
    <property type="molecule type" value="Genomic_DNA"/>
</dbReference>
<keyword evidence="2" id="KW-1185">Reference proteome</keyword>
<reference evidence="1" key="1">
    <citation type="submission" date="2020-08" db="EMBL/GenBank/DDBJ databases">
        <title>Multicomponent nature underlies the extraordinary mechanical properties of spider dragline silk.</title>
        <authorList>
            <person name="Kono N."/>
            <person name="Nakamura H."/>
            <person name="Mori M."/>
            <person name="Yoshida Y."/>
            <person name="Ohtoshi R."/>
            <person name="Malay A.D."/>
            <person name="Moran D.A.P."/>
            <person name="Tomita M."/>
            <person name="Numata K."/>
            <person name="Arakawa K."/>
        </authorList>
    </citation>
    <scope>NUCLEOTIDE SEQUENCE</scope>
</reference>
<dbReference type="AlphaFoldDB" id="A0A8X6XNZ6"/>
<accession>A0A8X6XNZ6</accession>
<dbReference type="Proteomes" id="UP000886998">
    <property type="component" value="Unassembled WGS sequence"/>
</dbReference>
<protein>
    <submittedName>
        <fullName evidence="1">Uncharacterized protein</fullName>
    </submittedName>
</protein>
<sequence>MESISKKHRNKFQCTSPEITLAQSTKYTFYDDNEGEIIIDNANFEEEEEELINIFHSSSNSLPNTPNIEVESYDESIHFKPIPQNVSTANSTEEINIIYKYFEEEKDLIEKFNSSASLSNTSNCEMTSCNESIHFKLILPKVSTDTFTCKNNIIPNANHEVEENVLMDALNSHSASLSNNSNFGTG</sequence>
<comment type="caution">
    <text evidence="1">The sequence shown here is derived from an EMBL/GenBank/DDBJ whole genome shotgun (WGS) entry which is preliminary data.</text>
</comment>
<name>A0A8X6XNZ6_9ARAC</name>
<evidence type="ECO:0000313" key="1">
    <source>
        <dbReference type="EMBL" id="GFY56631.1"/>
    </source>
</evidence>
<organism evidence="1 2">
    <name type="scientific">Trichonephila inaurata madagascariensis</name>
    <dbReference type="NCBI Taxonomy" id="2747483"/>
    <lineage>
        <taxon>Eukaryota</taxon>
        <taxon>Metazoa</taxon>
        <taxon>Ecdysozoa</taxon>
        <taxon>Arthropoda</taxon>
        <taxon>Chelicerata</taxon>
        <taxon>Arachnida</taxon>
        <taxon>Araneae</taxon>
        <taxon>Araneomorphae</taxon>
        <taxon>Entelegynae</taxon>
        <taxon>Araneoidea</taxon>
        <taxon>Nephilidae</taxon>
        <taxon>Trichonephila</taxon>
        <taxon>Trichonephila inaurata</taxon>
    </lineage>
</organism>
<evidence type="ECO:0000313" key="2">
    <source>
        <dbReference type="Proteomes" id="UP000886998"/>
    </source>
</evidence>
<proteinExistence type="predicted"/>
<gene>
    <name evidence="1" type="ORF">TNIN_141851</name>
</gene>